<dbReference type="EMBL" id="GBRH01234547">
    <property type="protein sequence ID" value="JAD63348.1"/>
    <property type="molecule type" value="Transcribed_RNA"/>
</dbReference>
<dbReference type="AlphaFoldDB" id="A0A0A9BME7"/>
<reference evidence="2" key="2">
    <citation type="journal article" date="2015" name="Data Brief">
        <title>Shoot transcriptome of the giant reed, Arundo donax.</title>
        <authorList>
            <person name="Barrero R.A."/>
            <person name="Guerrero F.D."/>
            <person name="Moolhuijzen P."/>
            <person name="Goolsby J.A."/>
            <person name="Tidwell J."/>
            <person name="Bellgard S.E."/>
            <person name="Bellgard M.I."/>
        </authorList>
    </citation>
    <scope>NUCLEOTIDE SEQUENCE</scope>
    <source>
        <tissue evidence="2">Shoot tissue taken approximately 20 cm above the soil surface</tissue>
    </source>
</reference>
<proteinExistence type="predicted"/>
<evidence type="ECO:0000313" key="2">
    <source>
        <dbReference type="EMBL" id="JAD63348.1"/>
    </source>
</evidence>
<organism evidence="2">
    <name type="scientific">Arundo donax</name>
    <name type="common">Giant reed</name>
    <name type="synonym">Donax arundinaceus</name>
    <dbReference type="NCBI Taxonomy" id="35708"/>
    <lineage>
        <taxon>Eukaryota</taxon>
        <taxon>Viridiplantae</taxon>
        <taxon>Streptophyta</taxon>
        <taxon>Embryophyta</taxon>
        <taxon>Tracheophyta</taxon>
        <taxon>Spermatophyta</taxon>
        <taxon>Magnoliopsida</taxon>
        <taxon>Liliopsida</taxon>
        <taxon>Poales</taxon>
        <taxon>Poaceae</taxon>
        <taxon>PACMAD clade</taxon>
        <taxon>Arundinoideae</taxon>
        <taxon>Arundineae</taxon>
        <taxon>Arundo</taxon>
    </lineage>
</organism>
<evidence type="ECO:0000256" key="1">
    <source>
        <dbReference type="SAM" id="MobiDB-lite"/>
    </source>
</evidence>
<sequence>MPRPMATGTRRATERPSLTSMRPPLQGRLAAMRRRRRPSPRRRSRTDDVGCYCHELARSLSFLSMVYLWMLGMCAQF</sequence>
<protein>
    <submittedName>
        <fullName evidence="2">Uncharacterized protein</fullName>
    </submittedName>
</protein>
<reference evidence="2" key="1">
    <citation type="submission" date="2014-09" db="EMBL/GenBank/DDBJ databases">
        <authorList>
            <person name="Magalhaes I.L.F."/>
            <person name="Oliveira U."/>
            <person name="Santos F.R."/>
            <person name="Vidigal T.H.D.A."/>
            <person name="Brescovit A.D."/>
            <person name="Santos A.J."/>
        </authorList>
    </citation>
    <scope>NUCLEOTIDE SEQUENCE</scope>
    <source>
        <tissue evidence="2">Shoot tissue taken approximately 20 cm above the soil surface</tissue>
    </source>
</reference>
<feature type="region of interest" description="Disordered" evidence="1">
    <location>
        <begin position="1"/>
        <end position="47"/>
    </location>
</feature>
<accession>A0A0A9BME7</accession>
<name>A0A0A9BME7_ARUDO</name>
<feature type="compositionally biased region" description="Basic residues" evidence="1">
    <location>
        <begin position="31"/>
        <end position="44"/>
    </location>
</feature>